<dbReference type="STRING" id="1943.AQJ64_13520"/>
<dbReference type="RefSeq" id="WP_055635209.1">
    <property type="nucleotide sequence ID" value="NZ_KQ948766.1"/>
</dbReference>
<reference evidence="2 3" key="1">
    <citation type="submission" date="2015-10" db="EMBL/GenBank/DDBJ databases">
        <title>Draft genome sequence of Streptomyces griseoruber DSM 40281, type strain for the species Streptomyces griseoruber.</title>
        <authorList>
            <person name="Ruckert C."/>
            <person name="Winkler A."/>
            <person name="Kalinowski J."/>
            <person name="Kampfer P."/>
            <person name="Glaeser S."/>
        </authorList>
    </citation>
    <scope>NUCLEOTIDE SEQUENCE [LARGE SCALE GENOMIC DNA]</scope>
    <source>
        <strain evidence="2 3">DSM 40281</strain>
    </source>
</reference>
<gene>
    <name evidence="2" type="ORF">AQJ64_13520</name>
</gene>
<keyword evidence="3" id="KW-1185">Reference proteome</keyword>
<dbReference type="OrthoDB" id="4909190at2"/>
<dbReference type="Proteomes" id="UP000052982">
    <property type="component" value="Unassembled WGS sequence"/>
</dbReference>
<dbReference type="NCBIfam" id="NF041823">
    <property type="entry name" value="daptide_RRE"/>
    <property type="match status" value="1"/>
</dbReference>
<feature type="compositionally biased region" description="Basic and acidic residues" evidence="1">
    <location>
        <begin position="180"/>
        <end position="203"/>
    </location>
</feature>
<feature type="region of interest" description="Disordered" evidence="1">
    <location>
        <begin position="133"/>
        <end position="216"/>
    </location>
</feature>
<feature type="compositionally biased region" description="Basic residues" evidence="1">
    <location>
        <begin position="140"/>
        <end position="151"/>
    </location>
</feature>
<sequence length="216" mass="23094">MSVLKERLMSWATGRTTVSQNAGHAARTVVLEDAAHLAALLASDAVDADTMIFVPGVEGSAGSADSPTVIGYEGSLAEPGTEFTHDPGFYLQIQAYGISEYMSVVGPTLVRVADATDFESYLLDADRAHDQGMFADSHQPRHPARGPARARGRPERGRARTAAVRGALGTGVDLPGRQPSRQDVHDGDRDHHRVDRRSGDPRPPRPGRGAGWQHGT</sequence>
<name>A0A101T2J1_9ACTN</name>
<evidence type="ECO:0000313" key="2">
    <source>
        <dbReference type="EMBL" id="KUN84529.1"/>
    </source>
</evidence>
<protein>
    <submittedName>
        <fullName evidence="2">Uncharacterized protein</fullName>
    </submittedName>
</protein>
<dbReference type="EMBL" id="LMWW01000016">
    <property type="protein sequence ID" value="KUN84529.1"/>
    <property type="molecule type" value="Genomic_DNA"/>
</dbReference>
<organism evidence="2 3">
    <name type="scientific">Streptomyces griseoruber</name>
    <dbReference type="NCBI Taxonomy" id="1943"/>
    <lineage>
        <taxon>Bacteria</taxon>
        <taxon>Bacillati</taxon>
        <taxon>Actinomycetota</taxon>
        <taxon>Actinomycetes</taxon>
        <taxon>Kitasatosporales</taxon>
        <taxon>Streptomycetaceae</taxon>
        <taxon>Streptomyces</taxon>
    </lineage>
</organism>
<accession>A0A101T2J1</accession>
<dbReference type="AlphaFoldDB" id="A0A101T2J1"/>
<comment type="caution">
    <text evidence="2">The sequence shown here is derived from an EMBL/GenBank/DDBJ whole genome shotgun (WGS) entry which is preliminary data.</text>
</comment>
<evidence type="ECO:0000313" key="3">
    <source>
        <dbReference type="Proteomes" id="UP000052982"/>
    </source>
</evidence>
<dbReference type="InterPro" id="IPR049693">
    <property type="entry name" value="Daptide_RRE"/>
</dbReference>
<evidence type="ECO:0000256" key="1">
    <source>
        <dbReference type="SAM" id="MobiDB-lite"/>
    </source>
</evidence>
<feature type="compositionally biased region" description="Low complexity" evidence="1">
    <location>
        <begin position="160"/>
        <end position="172"/>
    </location>
</feature>
<proteinExistence type="predicted"/>